<dbReference type="AlphaFoldDB" id="X0XZG9"/>
<evidence type="ECO:0008006" key="3">
    <source>
        <dbReference type="Google" id="ProtNLM"/>
    </source>
</evidence>
<feature type="non-terminal residue" evidence="2">
    <location>
        <position position="55"/>
    </location>
</feature>
<reference evidence="2" key="1">
    <citation type="journal article" date="2014" name="Front. Microbiol.">
        <title>High frequency of phylogenetically diverse reductive dehalogenase-homologous genes in deep subseafloor sedimentary metagenomes.</title>
        <authorList>
            <person name="Kawai M."/>
            <person name="Futagami T."/>
            <person name="Toyoda A."/>
            <person name="Takaki Y."/>
            <person name="Nishi S."/>
            <person name="Hori S."/>
            <person name="Arai W."/>
            <person name="Tsubouchi T."/>
            <person name="Morono Y."/>
            <person name="Uchiyama I."/>
            <person name="Ito T."/>
            <person name="Fujiyama A."/>
            <person name="Inagaki F."/>
            <person name="Takami H."/>
        </authorList>
    </citation>
    <scope>NUCLEOTIDE SEQUENCE</scope>
    <source>
        <strain evidence="2">Expedition CK06-06</strain>
    </source>
</reference>
<organism evidence="2">
    <name type="scientific">marine sediment metagenome</name>
    <dbReference type="NCBI Taxonomy" id="412755"/>
    <lineage>
        <taxon>unclassified sequences</taxon>
        <taxon>metagenomes</taxon>
        <taxon>ecological metagenomes</taxon>
    </lineage>
</organism>
<name>X0XZG9_9ZZZZ</name>
<keyword evidence="1" id="KW-0812">Transmembrane</keyword>
<comment type="caution">
    <text evidence="2">The sequence shown here is derived from an EMBL/GenBank/DDBJ whole genome shotgun (WGS) entry which is preliminary data.</text>
</comment>
<keyword evidence="1" id="KW-1133">Transmembrane helix</keyword>
<keyword evidence="1" id="KW-0472">Membrane</keyword>
<protein>
    <recommendedName>
        <fullName evidence="3">Signal peptidase I</fullName>
    </recommendedName>
</protein>
<evidence type="ECO:0000313" key="2">
    <source>
        <dbReference type="EMBL" id="GAG48795.1"/>
    </source>
</evidence>
<evidence type="ECO:0000256" key="1">
    <source>
        <dbReference type="SAM" id="Phobius"/>
    </source>
</evidence>
<dbReference type="EMBL" id="BARS01054442">
    <property type="protein sequence ID" value="GAG48795.1"/>
    <property type="molecule type" value="Genomic_DNA"/>
</dbReference>
<feature type="transmembrane region" description="Helical" evidence="1">
    <location>
        <begin position="6"/>
        <end position="24"/>
    </location>
</feature>
<gene>
    <name evidence="2" type="ORF">S01H1_80591</name>
</gene>
<sequence>MKIFSWLVTAVLVLIVAGLAFIYFSPGYDLRLVKSESMKPAVNMGDLIITGPVNG</sequence>
<accession>X0XZG9</accession>
<proteinExistence type="predicted"/>